<feature type="transmembrane region" description="Helical" evidence="7">
    <location>
        <begin position="476"/>
        <end position="494"/>
    </location>
</feature>
<gene>
    <name evidence="8" type="ORF">KDK_01540</name>
</gene>
<keyword evidence="4 7" id="KW-1133">Transmembrane helix</keyword>
<feature type="transmembrane region" description="Helical" evidence="7">
    <location>
        <begin position="358"/>
        <end position="377"/>
    </location>
</feature>
<name>A0A402AB06_9CHLR</name>
<sequence length="682" mass="74767">MAVSESPRKLFPGTETRKLLIKWLVALLVPLSLFTFVWIGEQIVNQVLLSFFNPQDPQYDHNLWSLLMQILFILIVYASVIALSGYLVAADSGRRSTIEVWCDVLFATVPTLILLNSTANLLISVGLGVVIWAIYLFVRNRIRQARNYAPPPPLESLHVVDEQGRAALLRVAQQAGFWFATIFAVISLIADLIFYASGSLPDLLLIWVGVRTVLLPVAGYFLGRLGGVIALRYVVAPDAGVEVSDNGRAEKGRLGWRGNAHKVSREQQLHSLSASRAKEEARDVVPNDKPLQSKGATRFYLFILMAFIILYPILDPILFGSGSKGRISSYGDLGFYIILALGLNIVVGFAGLLDLGYVAFFVIGTYAWSMVGSTQFYKLTGIFANPNLFSWFFWPMIIIAAIITALWGILLGAPTLRLRGDYLAIVTLGFGEIIPIVFTQMDQYTNGTDGIAGVYPPATPCIGSFCVNWGSSPTPYYYLILILIGACIFANVRLRDSKLGRAWIAIREDEVAASSSGINLVNTKLFAFAAGAFFAGIAGVYHAAKLGTVAPGDFNSTDSIIYLAMVVIGGLGSIPGVLVGAVVVYAINLLILSQLDTYATDPNNFLHILPQLLPNFSFENIRNLLFGVILISIMIFRPEGLIPSARRRRELHHTENEDEEVETSALDEPPGTSEFEAEVRVE</sequence>
<evidence type="ECO:0000313" key="9">
    <source>
        <dbReference type="Proteomes" id="UP000287188"/>
    </source>
</evidence>
<feature type="transmembrane region" description="Helical" evidence="7">
    <location>
        <begin position="389"/>
        <end position="410"/>
    </location>
</feature>
<feature type="transmembrane region" description="Helical" evidence="7">
    <location>
        <begin position="121"/>
        <end position="138"/>
    </location>
</feature>
<reference evidence="9" key="1">
    <citation type="submission" date="2018-12" db="EMBL/GenBank/DDBJ databases">
        <title>Tengunoibacter tsumagoiensis gen. nov., sp. nov., Dictyobacter kobayashii sp. nov., D. alpinus sp. nov., and D. joshuensis sp. nov. and description of Dictyobacteraceae fam. nov. within the order Ktedonobacterales isolated from Tengu-no-mugimeshi.</title>
        <authorList>
            <person name="Wang C.M."/>
            <person name="Zheng Y."/>
            <person name="Sakai Y."/>
            <person name="Toyoda A."/>
            <person name="Minakuchi Y."/>
            <person name="Abe K."/>
            <person name="Yokota A."/>
            <person name="Yabe S."/>
        </authorList>
    </citation>
    <scope>NUCLEOTIDE SEQUENCE [LARGE SCALE GENOMIC DNA]</scope>
    <source>
        <strain evidence="9">Uno11</strain>
    </source>
</reference>
<keyword evidence="2" id="KW-1003">Cell membrane</keyword>
<feature type="transmembrane region" description="Helical" evidence="7">
    <location>
        <begin position="525"/>
        <end position="544"/>
    </location>
</feature>
<keyword evidence="3 7" id="KW-0812">Transmembrane</keyword>
<feature type="transmembrane region" description="Helical" evidence="7">
    <location>
        <begin position="422"/>
        <end position="441"/>
    </location>
</feature>
<evidence type="ECO:0000256" key="4">
    <source>
        <dbReference type="ARBA" id="ARBA00022989"/>
    </source>
</evidence>
<dbReference type="AlphaFoldDB" id="A0A402AB06"/>
<dbReference type="OrthoDB" id="9789927at2"/>
<dbReference type="InterPro" id="IPR043428">
    <property type="entry name" value="LivM-like"/>
</dbReference>
<evidence type="ECO:0000256" key="7">
    <source>
        <dbReference type="SAM" id="Phobius"/>
    </source>
</evidence>
<feature type="transmembrane region" description="Helical" evidence="7">
    <location>
        <begin position="333"/>
        <end position="353"/>
    </location>
</feature>
<dbReference type="Proteomes" id="UP000287188">
    <property type="component" value="Unassembled WGS sequence"/>
</dbReference>
<feature type="transmembrane region" description="Helical" evidence="7">
    <location>
        <begin position="20"/>
        <end position="39"/>
    </location>
</feature>
<comment type="caution">
    <text evidence="8">The sequence shown here is derived from an EMBL/GenBank/DDBJ whole genome shotgun (WGS) entry which is preliminary data.</text>
</comment>
<dbReference type="RefSeq" id="WP_126548264.1">
    <property type="nucleotide sequence ID" value="NZ_BIFS01000001.1"/>
</dbReference>
<evidence type="ECO:0000256" key="5">
    <source>
        <dbReference type="ARBA" id="ARBA00023136"/>
    </source>
</evidence>
<evidence type="ECO:0000256" key="6">
    <source>
        <dbReference type="SAM" id="MobiDB-lite"/>
    </source>
</evidence>
<keyword evidence="9" id="KW-1185">Reference proteome</keyword>
<feature type="transmembrane region" description="Helical" evidence="7">
    <location>
        <begin position="96"/>
        <end position="115"/>
    </location>
</feature>
<evidence type="ECO:0000256" key="1">
    <source>
        <dbReference type="ARBA" id="ARBA00004651"/>
    </source>
</evidence>
<proteinExistence type="predicted"/>
<protein>
    <recommendedName>
        <fullName evidence="10">Branched-chain amino acid ABC transporter permease</fullName>
    </recommendedName>
</protein>
<organism evidence="8 9">
    <name type="scientific">Dictyobacter kobayashii</name>
    <dbReference type="NCBI Taxonomy" id="2014872"/>
    <lineage>
        <taxon>Bacteria</taxon>
        <taxon>Bacillati</taxon>
        <taxon>Chloroflexota</taxon>
        <taxon>Ktedonobacteria</taxon>
        <taxon>Ktedonobacterales</taxon>
        <taxon>Dictyobacteraceae</taxon>
        <taxon>Dictyobacter</taxon>
    </lineage>
</organism>
<comment type="subcellular location">
    <subcellularLocation>
        <location evidence="1">Cell membrane</location>
        <topology evidence="1">Multi-pass membrane protein</topology>
    </subcellularLocation>
</comment>
<dbReference type="PANTHER" id="PTHR30482:SF10">
    <property type="entry name" value="HIGH-AFFINITY BRANCHED-CHAIN AMINO ACID TRANSPORT PROTEIN BRAE"/>
    <property type="match status" value="1"/>
</dbReference>
<feature type="transmembrane region" description="Helical" evidence="7">
    <location>
        <begin position="175"/>
        <end position="197"/>
    </location>
</feature>
<feature type="region of interest" description="Disordered" evidence="6">
    <location>
        <begin position="650"/>
        <end position="682"/>
    </location>
</feature>
<feature type="transmembrane region" description="Helical" evidence="7">
    <location>
        <begin position="66"/>
        <end position="89"/>
    </location>
</feature>
<feature type="transmembrane region" description="Helical" evidence="7">
    <location>
        <begin position="203"/>
        <end position="223"/>
    </location>
</feature>
<dbReference type="EMBL" id="BIFS01000001">
    <property type="protein sequence ID" value="GCE16354.1"/>
    <property type="molecule type" value="Genomic_DNA"/>
</dbReference>
<dbReference type="CDD" id="cd06581">
    <property type="entry name" value="TM_PBP1_LivM_like"/>
    <property type="match status" value="1"/>
</dbReference>
<keyword evidence="5 7" id="KW-0472">Membrane</keyword>
<dbReference type="GO" id="GO:0005886">
    <property type="term" value="C:plasma membrane"/>
    <property type="evidence" value="ECO:0007669"/>
    <property type="project" value="UniProtKB-SubCell"/>
</dbReference>
<dbReference type="PANTHER" id="PTHR30482">
    <property type="entry name" value="HIGH-AFFINITY BRANCHED-CHAIN AMINO ACID TRANSPORT SYSTEM PERMEASE"/>
    <property type="match status" value="1"/>
</dbReference>
<feature type="transmembrane region" description="Helical" evidence="7">
    <location>
        <begin position="560"/>
        <end position="587"/>
    </location>
</feature>
<evidence type="ECO:0000313" key="8">
    <source>
        <dbReference type="EMBL" id="GCE16354.1"/>
    </source>
</evidence>
<evidence type="ECO:0000256" key="3">
    <source>
        <dbReference type="ARBA" id="ARBA00022692"/>
    </source>
</evidence>
<evidence type="ECO:0000256" key="2">
    <source>
        <dbReference type="ARBA" id="ARBA00022475"/>
    </source>
</evidence>
<evidence type="ECO:0008006" key="10">
    <source>
        <dbReference type="Google" id="ProtNLM"/>
    </source>
</evidence>
<dbReference type="Pfam" id="PF02653">
    <property type="entry name" value="BPD_transp_2"/>
    <property type="match status" value="1"/>
</dbReference>
<dbReference type="GO" id="GO:0015658">
    <property type="term" value="F:branched-chain amino acid transmembrane transporter activity"/>
    <property type="evidence" value="ECO:0007669"/>
    <property type="project" value="InterPro"/>
</dbReference>
<accession>A0A402AB06</accession>
<feature type="transmembrane region" description="Helical" evidence="7">
    <location>
        <begin position="299"/>
        <end position="321"/>
    </location>
</feature>
<dbReference type="InterPro" id="IPR001851">
    <property type="entry name" value="ABC_transp_permease"/>
</dbReference>